<dbReference type="InterPro" id="IPR000383">
    <property type="entry name" value="Xaa-Pro-like_dom"/>
</dbReference>
<dbReference type="Proteomes" id="UP000551501">
    <property type="component" value="Unassembled WGS sequence"/>
</dbReference>
<dbReference type="EMBL" id="JACIFP010000002">
    <property type="protein sequence ID" value="MBB4138045.1"/>
    <property type="molecule type" value="Genomic_DNA"/>
</dbReference>
<protein>
    <recommendedName>
        <fullName evidence="2">Xaa-Pro dipeptidyl-peptidase C-terminal domain-containing protein</fullName>
    </recommendedName>
</protein>
<evidence type="ECO:0000259" key="2">
    <source>
        <dbReference type="SMART" id="SM00939"/>
    </source>
</evidence>
<gene>
    <name evidence="3" type="ORF">BKA16_004670</name>
</gene>
<dbReference type="Pfam" id="PF08530">
    <property type="entry name" value="PepX_C"/>
    <property type="match status" value="1"/>
</dbReference>
<dbReference type="SUPFAM" id="SSF53474">
    <property type="entry name" value="alpha/beta-Hydrolases"/>
    <property type="match status" value="1"/>
</dbReference>
<dbReference type="NCBIfam" id="TIGR00976">
    <property type="entry name" value="CocE_NonD"/>
    <property type="match status" value="1"/>
</dbReference>
<accession>A0A840EYA1</accession>
<dbReference type="Gene3D" id="2.60.120.260">
    <property type="entry name" value="Galactose-binding domain-like"/>
    <property type="match status" value="1"/>
</dbReference>
<dbReference type="InterPro" id="IPR005674">
    <property type="entry name" value="CocE/Ser_esterase"/>
</dbReference>
<dbReference type="InterPro" id="IPR013736">
    <property type="entry name" value="Xaa-Pro_dipept_C"/>
</dbReference>
<dbReference type="Pfam" id="PF02129">
    <property type="entry name" value="Peptidase_S15"/>
    <property type="match status" value="1"/>
</dbReference>
<dbReference type="AlphaFoldDB" id="A0A840EYA1"/>
<evidence type="ECO:0000313" key="3">
    <source>
        <dbReference type="EMBL" id="MBB4138045.1"/>
    </source>
</evidence>
<reference evidence="3 4" key="1">
    <citation type="submission" date="2020-08" db="EMBL/GenBank/DDBJ databases">
        <title>Sequencing the genomes of 1000 actinobacteria strains.</title>
        <authorList>
            <person name="Klenk H.-P."/>
        </authorList>
    </citation>
    <scope>NUCLEOTIDE SEQUENCE [LARGE SCALE GENOMIC DNA]</scope>
    <source>
        <strain evidence="3 4">DSM 45298</strain>
    </source>
</reference>
<feature type="domain" description="Xaa-Pro dipeptidyl-peptidase C-terminal" evidence="2">
    <location>
        <begin position="181"/>
        <end position="436"/>
    </location>
</feature>
<proteinExistence type="predicted"/>
<name>A0A840EYA1_9ACTN</name>
<dbReference type="SUPFAM" id="SSF49785">
    <property type="entry name" value="Galactose-binding domain-like"/>
    <property type="match status" value="1"/>
</dbReference>
<keyword evidence="4" id="KW-1185">Reference proteome</keyword>
<comment type="caution">
    <text evidence="3">The sequence shown here is derived from an EMBL/GenBank/DDBJ whole genome shotgun (WGS) entry which is preliminary data.</text>
</comment>
<evidence type="ECO:0000313" key="4">
    <source>
        <dbReference type="Proteomes" id="UP000551501"/>
    </source>
</evidence>
<dbReference type="GO" id="GO:0008239">
    <property type="term" value="F:dipeptidyl-peptidase activity"/>
    <property type="evidence" value="ECO:0007669"/>
    <property type="project" value="InterPro"/>
</dbReference>
<evidence type="ECO:0000256" key="1">
    <source>
        <dbReference type="ARBA" id="ARBA00022801"/>
    </source>
</evidence>
<dbReference type="Gene3D" id="3.40.50.1820">
    <property type="entry name" value="alpha/beta hydrolase"/>
    <property type="match status" value="1"/>
</dbReference>
<keyword evidence="1" id="KW-0378">Hydrolase</keyword>
<organism evidence="3 4">
    <name type="scientific">Gordonia humi</name>
    <dbReference type="NCBI Taxonomy" id="686429"/>
    <lineage>
        <taxon>Bacteria</taxon>
        <taxon>Bacillati</taxon>
        <taxon>Actinomycetota</taxon>
        <taxon>Actinomycetes</taxon>
        <taxon>Mycobacteriales</taxon>
        <taxon>Gordoniaceae</taxon>
        <taxon>Gordonia</taxon>
    </lineage>
</organism>
<dbReference type="SMART" id="SM00939">
    <property type="entry name" value="PepX_C"/>
    <property type="match status" value="1"/>
</dbReference>
<dbReference type="Gene3D" id="1.10.3020.10">
    <property type="entry name" value="alpha-amino acid ester hydrolase ( Helical cap domain)"/>
    <property type="match status" value="1"/>
</dbReference>
<dbReference type="InterPro" id="IPR029058">
    <property type="entry name" value="AB_hydrolase_fold"/>
</dbReference>
<dbReference type="InterPro" id="IPR008979">
    <property type="entry name" value="Galactose-bd-like_sf"/>
</dbReference>
<sequence length="445" mass="49254">MTSTDYYNAPWYSPGGALSWQTVWWWATTMALADGARAMARGGQNSELLSTVLGMLADPEPHLQHSPAYDQEALVRQLPWWPDMVGHADRDDYWRHLAVVEHLDEISVPALHVGGWFDIFAHDTTATFSQMRSRAAGAEARDGQRLIMGPWDHLNFSGVYPDRQFGLLGNAEALDLTSTYLKFFDRWLRGDVGALDGTAPVRIFVMGIDQWRDEQDWPLPDTTYTDYFLGGDGRAHPETGGGTLSRAASPIAGVDNYEYDPRDPVPSMGGRLLLPAAAHGAGPVDQRPIEERPDVLCYSTGPLEEAVEVTGHVRLILHATSSALDTDFTGKLVDVYPDGRALYLTDGVLRAKYRDSLSEPQHLEPGRTYELALDLGVTSNVFLPGHQLRLEVSSSNFPRYDRNTNTGRVGAAEKLNEALVARNAVLHGPGRPSRLILPIIDRTRR</sequence>